<dbReference type="Proteomes" id="UP000604046">
    <property type="component" value="Unassembled WGS sequence"/>
</dbReference>
<gene>
    <name evidence="2" type="ORF">SNAT2548_LOCUS15060</name>
</gene>
<evidence type="ECO:0000256" key="1">
    <source>
        <dbReference type="SAM" id="MobiDB-lite"/>
    </source>
</evidence>
<dbReference type="EMBL" id="CAJNDS010001846">
    <property type="protein sequence ID" value="CAE7284360.1"/>
    <property type="molecule type" value="Genomic_DNA"/>
</dbReference>
<feature type="compositionally biased region" description="Acidic residues" evidence="1">
    <location>
        <begin position="114"/>
        <end position="125"/>
    </location>
</feature>
<feature type="region of interest" description="Disordered" evidence="1">
    <location>
        <begin position="145"/>
        <end position="267"/>
    </location>
</feature>
<name>A0A812MYC4_9DINO</name>
<evidence type="ECO:0000313" key="3">
    <source>
        <dbReference type="Proteomes" id="UP000604046"/>
    </source>
</evidence>
<accession>A0A812MYC4</accession>
<protein>
    <submittedName>
        <fullName evidence="2">Uncharacterized protein</fullName>
    </submittedName>
</protein>
<sequence>MATGQSLSDEKLLTCIDGALKSDAFPKFAVTESSDDKPGAVLDILNTSDVDAYRFWESISKETSKTEVPALPEAIETTPTEGQTPPVTESQPKEPASSAHYPPKRRNASQQEIWDVDDEYHDDEDPGYRIREIYEAELLAELSQKLGSTKSETPAADELTSAAAAEQGDAPAETAANPQSPEPGSDSGEKAGEDAVSEALGATPQGGSEREPRSASPTFGGAPPDDAAEDTAVSGPPDAEGEGSPLNSGTPRTDVLLKPVKSHDSGP</sequence>
<feature type="region of interest" description="Disordered" evidence="1">
    <location>
        <begin position="63"/>
        <end position="128"/>
    </location>
</feature>
<dbReference type="OrthoDB" id="441701at2759"/>
<feature type="compositionally biased region" description="Polar residues" evidence="1">
    <location>
        <begin position="77"/>
        <end position="90"/>
    </location>
</feature>
<keyword evidence="3" id="KW-1185">Reference proteome</keyword>
<evidence type="ECO:0000313" key="2">
    <source>
        <dbReference type="EMBL" id="CAE7284360.1"/>
    </source>
</evidence>
<comment type="caution">
    <text evidence="2">The sequence shown here is derived from an EMBL/GenBank/DDBJ whole genome shotgun (WGS) entry which is preliminary data.</text>
</comment>
<dbReference type="AlphaFoldDB" id="A0A812MYC4"/>
<feature type="compositionally biased region" description="Low complexity" evidence="1">
    <location>
        <begin position="156"/>
        <end position="176"/>
    </location>
</feature>
<reference evidence="2" key="1">
    <citation type="submission" date="2021-02" db="EMBL/GenBank/DDBJ databases">
        <authorList>
            <person name="Dougan E. K."/>
            <person name="Rhodes N."/>
            <person name="Thang M."/>
            <person name="Chan C."/>
        </authorList>
    </citation>
    <scope>NUCLEOTIDE SEQUENCE</scope>
</reference>
<organism evidence="2 3">
    <name type="scientific">Symbiodinium natans</name>
    <dbReference type="NCBI Taxonomy" id="878477"/>
    <lineage>
        <taxon>Eukaryota</taxon>
        <taxon>Sar</taxon>
        <taxon>Alveolata</taxon>
        <taxon>Dinophyceae</taxon>
        <taxon>Suessiales</taxon>
        <taxon>Symbiodiniaceae</taxon>
        <taxon>Symbiodinium</taxon>
    </lineage>
</organism>
<proteinExistence type="predicted"/>